<feature type="domain" description="4Fe-4S ferredoxin-type" evidence="6">
    <location>
        <begin position="193"/>
        <end position="224"/>
    </location>
</feature>
<keyword evidence="5" id="KW-0479">Metal-binding</keyword>
<evidence type="ECO:0000256" key="5">
    <source>
        <dbReference type="HAMAP-Rule" id="MF_00320"/>
    </source>
</evidence>
<dbReference type="AlphaFoldDB" id="D7E8Q4"/>
<keyword evidence="1 5" id="KW-0240">DNA-directed RNA polymerase</keyword>
<dbReference type="InterPro" id="IPR011263">
    <property type="entry name" value="DNA-dir_RNA_pol_RpoA/D/Rpb3"/>
</dbReference>
<dbReference type="Gene3D" id="3.30.70.3110">
    <property type="match status" value="1"/>
</dbReference>
<dbReference type="InterPro" id="IPR011262">
    <property type="entry name" value="DNA-dir_RNA_pol_insert"/>
</dbReference>
<keyword evidence="5" id="KW-0408">Iron</keyword>
<dbReference type="HAMAP" id="MF_00320">
    <property type="entry name" value="RNApol_arch_Rpo3"/>
    <property type="match status" value="1"/>
</dbReference>
<dbReference type="GeneID" id="9346454"/>
<dbReference type="NCBIfam" id="NF001988">
    <property type="entry name" value="PRK00783.1"/>
    <property type="match status" value="1"/>
</dbReference>
<dbReference type="SUPFAM" id="SSF56553">
    <property type="entry name" value="Insert subdomain of RNA polymerase alpha subunit"/>
    <property type="match status" value="1"/>
</dbReference>
<comment type="similarity">
    <text evidence="4 5">Belongs to the archaeal Rpo3/eukaryotic RPB3 RNA polymerase subunit family.</text>
</comment>
<dbReference type="InterPro" id="IPR022842">
    <property type="entry name" value="RNAP_Rpo3/Rpb3/RPAC1"/>
</dbReference>
<gene>
    <name evidence="5" type="primary">rpo3</name>
    <name evidence="5" type="synonym">rpoD</name>
    <name evidence="7" type="ordered locus">Metev_0827</name>
</gene>
<dbReference type="PROSITE" id="PS51379">
    <property type="entry name" value="4FE4S_FER_2"/>
    <property type="match status" value="2"/>
</dbReference>
<dbReference type="GO" id="GO:0051538">
    <property type="term" value="F:3 iron, 4 sulfur cluster binding"/>
    <property type="evidence" value="ECO:0007669"/>
    <property type="project" value="UniProtKB-KW"/>
</dbReference>
<dbReference type="Pfam" id="PF01193">
    <property type="entry name" value="RNA_pol_L"/>
    <property type="match status" value="1"/>
</dbReference>
<dbReference type="STRING" id="644295.Metev_0827"/>
<dbReference type="SUPFAM" id="SSF55257">
    <property type="entry name" value="RBP11-like subunits of RNA polymerase"/>
    <property type="match status" value="1"/>
</dbReference>
<evidence type="ECO:0000259" key="6">
    <source>
        <dbReference type="PROSITE" id="PS51379"/>
    </source>
</evidence>
<keyword evidence="3 5" id="KW-0804">Transcription</keyword>
<dbReference type="Pfam" id="PF01000">
    <property type="entry name" value="RNA_pol_A_bac"/>
    <property type="match status" value="1"/>
</dbReference>
<dbReference type="GO" id="GO:0003677">
    <property type="term" value="F:DNA binding"/>
    <property type="evidence" value="ECO:0007669"/>
    <property type="project" value="UniProtKB-UniRule"/>
</dbReference>
<dbReference type="GO" id="GO:0005737">
    <property type="term" value="C:cytoplasm"/>
    <property type="evidence" value="ECO:0007669"/>
    <property type="project" value="UniProtKB-SubCell"/>
</dbReference>
<name>D7E8Q4_METEZ</name>
<comment type="function">
    <text evidence="5">DNA-dependent RNA polymerase (RNAP) catalyzes the transcription of DNA into RNA using the four ribonucleoside triphosphates as substrates.</text>
</comment>
<dbReference type="Pfam" id="PF00037">
    <property type="entry name" value="Fer4"/>
    <property type="match status" value="1"/>
</dbReference>
<dbReference type="PANTHER" id="PTHR11800">
    <property type="entry name" value="DNA-DIRECTED RNA POLYMERASE"/>
    <property type="match status" value="1"/>
</dbReference>
<comment type="cofactor">
    <cofactor evidence="5">
        <name>[3Fe-4S] cluster</name>
        <dbReference type="ChEBI" id="CHEBI:21137"/>
    </cofactor>
    <text evidence="5">Binds 1 [3Fe-4S] cluster.</text>
</comment>
<dbReference type="EC" id="2.7.7.6" evidence="5"/>
<keyword evidence="5" id="KW-0411">Iron-sulfur</keyword>
<feature type="domain" description="4Fe-4S ferredoxin-type" evidence="6">
    <location>
        <begin position="163"/>
        <end position="192"/>
    </location>
</feature>
<keyword evidence="5 7" id="KW-0808">Transferase</keyword>
<dbReference type="PROSITE" id="PS00198">
    <property type="entry name" value="4FE4S_FER_1"/>
    <property type="match status" value="1"/>
</dbReference>
<evidence type="ECO:0000256" key="1">
    <source>
        <dbReference type="ARBA" id="ARBA00022478"/>
    </source>
</evidence>
<dbReference type="InterPro" id="IPR036603">
    <property type="entry name" value="RBP11-like"/>
</dbReference>
<dbReference type="InterPro" id="IPR017900">
    <property type="entry name" value="4Fe4S_Fe_S_CS"/>
</dbReference>
<feature type="binding site" evidence="5">
    <location>
        <position position="207"/>
    </location>
    <ligand>
        <name>[3Fe-4S] cluster</name>
        <dbReference type="ChEBI" id="CHEBI:21137"/>
    </ligand>
</feature>
<dbReference type="SMART" id="SM00662">
    <property type="entry name" value="RPOLD"/>
    <property type="match status" value="1"/>
</dbReference>
<dbReference type="InterPro" id="IPR017896">
    <property type="entry name" value="4Fe4S_Fe-S-bd"/>
</dbReference>
<evidence type="ECO:0000256" key="2">
    <source>
        <dbReference type="ARBA" id="ARBA00022490"/>
    </source>
</evidence>
<reference evidence="7 8" key="1">
    <citation type="submission" date="2010-06" db="EMBL/GenBank/DDBJ databases">
        <title>Complete sequence chromosome of Methanohalobium evestigatum Z-7303.</title>
        <authorList>
            <consortium name="US DOE Joint Genome Institute"/>
            <person name="Lucas S."/>
            <person name="Copeland A."/>
            <person name="Lapidus A."/>
            <person name="Cheng J.-F."/>
            <person name="Bruce D."/>
            <person name="Goodwin L."/>
            <person name="Pitluck S."/>
            <person name="Saunders E."/>
            <person name="Detter J.C."/>
            <person name="Han C."/>
            <person name="Tapia R."/>
            <person name="Land M."/>
            <person name="Hauser L."/>
            <person name="Kyrpides N."/>
            <person name="Mikhailova N."/>
            <person name="Sieprawska-Lupa M."/>
            <person name="Whitman W.B."/>
            <person name="Anderson I."/>
            <person name="Woyke T."/>
        </authorList>
    </citation>
    <scope>NUCLEOTIDE SEQUENCE [LARGE SCALE GENOMIC DNA]</scope>
    <source>
        <strain evidence="8">ATCC BAA-1072 / DSM 3721 / NBRC 107634 / OCM 161 / Z-7303</strain>
    </source>
</reference>
<dbReference type="GO" id="GO:0006351">
    <property type="term" value="P:DNA-templated transcription"/>
    <property type="evidence" value="ECO:0007669"/>
    <property type="project" value="UniProtKB-UniRule"/>
</dbReference>
<accession>D7E8Q4</accession>
<comment type="subunit">
    <text evidence="5">Part of the RNA polymerase complex.</text>
</comment>
<comment type="catalytic activity">
    <reaction evidence="5">
        <text>RNA(n) + a ribonucleoside 5'-triphosphate = RNA(n+1) + diphosphate</text>
        <dbReference type="Rhea" id="RHEA:21248"/>
        <dbReference type="Rhea" id="RHEA-COMP:14527"/>
        <dbReference type="Rhea" id="RHEA-COMP:17342"/>
        <dbReference type="ChEBI" id="CHEBI:33019"/>
        <dbReference type="ChEBI" id="CHEBI:61557"/>
        <dbReference type="ChEBI" id="CHEBI:140395"/>
        <dbReference type="EC" id="2.7.7.6"/>
    </reaction>
</comment>
<feature type="binding site" evidence="5">
    <location>
        <position position="210"/>
    </location>
    <ligand>
        <name>[3Fe-4S] cluster</name>
        <dbReference type="ChEBI" id="CHEBI:21137"/>
    </ligand>
</feature>
<dbReference type="InterPro" id="IPR050518">
    <property type="entry name" value="Rpo3/RPB3_RNA_Pol_subunit"/>
</dbReference>
<dbReference type="Proteomes" id="UP000000391">
    <property type="component" value="Chromosome"/>
</dbReference>
<sequence length="265" mass="28954">MTMKVDMLELSERSARFVLSNTTPAFANSIRRAMLADVPTFAIDDLNIYNNTSVLYDEQLGLRLALIPLATENIDDYTTQDECTCEEGCPSCEVSITLSAEGPKMVYSGDLISSDPGIQPADTNIPIIELKEDQRVVLEALAHKGLGKDNAKWQAGVACGYKNLPLIRVNNCDKCGLCVSECPKGIIYLDEEGAKVADENLMDCILCKLCEEACEIDAISVKEDESSFLFTVESDGSYSSQQLIINAGNTIKAKATEMQEILNNL</sequence>
<evidence type="ECO:0000256" key="3">
    <source>
        <dbReference type="ARBA" id="ARBA00023163"/>
    </source>
</evidence>
<keyword evidence="5" id="KW-0003">3Fe-4S</keyword>
<dbReference type="PANTHER" id="PTHR11800:SF2">
    <property type="entry name" value="DNA-DIRECTED RNA POLYMERASE II SUBUNIT RPB3"/>
    <property type="match status" value="1"/>
</dbReference>
<keyword evidence="5 7" id="KW-0548">Nucleotidyltransferase</keyword>
<dbReference type="CDD" id="cd07030">
    <property type="entry name" value="RNAP_D"/>
    <property type="match status" value="1"/>
</dbReference>
<dbReference type="Gene3D" id="2.170.120.12">
    <property type="entry name" value="DNA-directed RNA polymerase, insert domain"/>
    <property type="match status" value="1"/>
</dbReference>
<dbReference type="OrthoDB" id="84933at2157"/>
<organism evidence="7 8">
    <name type="scientific">Methanohalobium evestigatum (strain ATCC BAA-1072 / DSM 3721 / NBRC 107634 / OCM 161 / Z-7303)</name>
    <dbReference type="NCBI Taxonomy" id="644295"/>
    <lineage>
        <taxon>Archaea</taxon>
        <taxon>Methanobacteriati</taxon>
        <taxon>Methanobacteriota</taxon>
        <taxon>Stenosarchaea group</taxon>
        <taxon>Methanomicrobia</taxon>
        <taxon>Methanosarcinales</taxon>
        <taxon>Methanosarcinaceae</taxon>
        <taxon>Methanohalobium</taxon>
    </lineage>
</organism>
<dbReference type="GO" id="GO:0003899">
    <property type="term" value="F:DNA-directed RNA polymerase activity"/>
    <property type="evidence" value="ECO:0007669"/>
    <property type="project" value="UniProtKB-UniRule"/>
</dbReference>
<dbReference type="KEGG" id="mev:Metev_0827"/>
<dbReference type="GO" id="GO:0000428">
    <property type="term" value="C:DNA-directed RNA polymerase complex"/>
    <property type="evidence" value="ECO:0007669"/>
    <property type="project" value="UniProtKB-KW"/>
</dbReference>
<evidence type="ECO:0000313" key="7">
    <source>
        <dbReference type="EMBL" id="ADI73725.1"/>
    </source>
</evidence>
<keyword evidence="2 5" id="KW-0963">Cytoplasm</keyword>
<keyword evidence="8" id="KW-1185">Reference proteome</keyword>
<dbReference type="GO" id="GO:0046983">
    <property type="term" value="F:protein dimerization activity"/>
    <property type="evidence" value="ECO:0007669"/>
    <property type="project" value="InterPro"/>
</dbReference>
<dbReference type="GO" id="GO:0016491">
    <property type="term" value="F:oxidoreductase activity"/>
    <property type="evidence" value="ECO:0007669"/>
    <property type="project" value="UniProtKB-ARBA"/>
</dbReference>
<dbReference type="RefSeq" id="WP_013194293.1">
    <property type="nucleotide sequence ID" value="NC_014253.1"/>
</dbReference>
<evidence type="ECO:0000313" key="8">
    <source>
        <dbReference type="Proteomes" id="UP000000391"/>
    </source>
</evidence>
<comment type="subcellular location">
    <subcellularLocation>
        <location evidence="5">Cytoplasm</location>
    </subcellularLocation>
</comment>
<proteinExistence type="inferred from homology"/>
<feature type="binding site" evidence="5">
    <location>
        <position position="204"/>
    </location>
    <ligand>
        <name>[3Fe-4S] cluster</name>
        <dbReference type="ChEBI" id="CHEBI:21137"/>
    </ligand>
</feature>
<dbReference type="HOGENOM" id="CLU_038421_3_1_2"/>
<dbReference type="GO" id="GO:0046872">
    <property type="term" value="F:metal ion binding"/>
    <property type="evidence" value="ECO:0007669"/>
    <property type="project" value="UniProtKB-KW"/>
</dbReference>
<protein>
    <recommendedName>
        <fullName evidence="5">DNA-directed RNA polymerase subunit Rpo3</fullName>
        <ecNumber evidence="5">2.7.7.6</ecNumber>
    </recommendedName>
    <alternativeName>
        <fullName evidence="5">DNA-directed RNA polymerase subunit D</fullName>
    </alternativeName>
</protein>
<dbReference type="InterPro" id="IPR036643">
    <property type="entry name" value="RNApol_insert_sf"/>
</dbReference>
<evidence type="ECO:0000256" key="4">
    <source>
        <dbReference type="ARBA" id="ARBA00025804"/>
    </source>
</evidence>
<dbReference type="Gene3D" id="3.30.1360.10">
    <property type="entry name" value="RNA polymerase, RBP11-like subunit"/>
    <property type="match status" value="1"/>
</dbReference>
<dbReference type="EMBL" id="CP002069">
    <property type="protein sequence ID" value="ADI73725.1"/>
    <property type="molecule type" value="Genomic_DNA"/>
</dbReference>